<evidence type="ECO:0000256" key="1">
    <source>
        <dbReference type="ARBA" id="ARBA00004127"/>
    </source>
</evidence>
<keyword evidence="4 7" id="KW-0812">Transmembrane</keyword>
<dbReference type="PANTHER" id="PTHR43337:SF1">
    <property type="entry name" value="XANTHINE_URACIL PERMEASE C887.17-RELATED"/>
    <property type="match status" value="1"/>
</dbReference>
<feature type="transmembrane region" description="Helical" evidence="7">
    <location>
        <begin position="163"/>
        <end position="181"/>
    </location>
</feature>
<feature type="transmembrane region" description="Helical" evidence="7">
    <location>
        <begin position="293"/>
        <end position="311"/>
    </location>
</feature>
<dbReference type="GO" id="GO:0005345">
    <property type="term" value="F:purine nucleobase transmembrane transporter activity"/>
    <property type="evidence" value="ECO:0007669"/>
    <property type="project" value="TreeGrafter"/>
</dbReference>
<protein>
    <submittedName>
        <fullName evidence="8">NCS2 family permease</fullName>
    </submittedName>
</protein>
<dbReference type="RefSeq" id="WP_172511573.1">
    <property type="nucleotide sequence ID" value="NZ_CP032549.1"/>
</dbReference>
<dbReference type="PANTHER" id="PTHR43337">
    <property type="entry name" value="XANTHINE/URACIL PERMEASE C887.17-RELATED"/>
    <property type="match status" value="1"/>
</dbReference>
<dbReference type="GO" id="GO:0005886">
    <property type="term" value="C:plasma membrane"/>
    <property type="evidence" value="ECO:0007669"/>
    <property type="project" value="TreeGrafter"/>
</dbReference>
<evidence type="ECO:0000256" key="3">
    <source>
        <dbReference type="ARBA" id="ARBA00022448"/>
    </source>
</evidence>
<feature type="transmembrane region" description="Helical" evidence="7">
    <location>
        <begin position="376"/>
        <end position="396"/>
    </location>
</feature>
<evidence type="ECO:0000256" key="6">
    <source>
        <dbReference type="ARBA" id="ARBA00023136"/>
    </source>
</evidence>
<proteinExistence type="inferred from homology"/>
<evidence type="ECO:0000313" key="9">
    <source>
        <dbReference type="Proteomes" id="UP000502331"/>
    </source>
</evidence>
<sequence>MTTLSEKHDVANYAPQPGGARKLLDSLFSISQRGSTLGREVRGGLVTFFTMAYIVILNPLIIGGFSPEAAPVDVAGNWLPAAQVGAMTSLTAAVMTILFGLIANLPFALAAGLGMNSFLAVSVVQEVTWPEAMGLVVINGVLIVLFGMTGIRTAIFRAIPKDLKAAITVGIGLFITFIGFVDSGFVTRTEAGPPVQLGDGGSIVSIPTMIFVLGLLIMGGLVARGVQGGILIGIVISTVLAVIAEQVFKIGPNSDTNPHGWHLNMPVLQGNIVSLPDLSLAGEFDLFGSFSRIGVLAATMLVFTLVFTNFFDAMGTMTGLAKNAGLASKDGTFPRLKAAFVIEGLGAVAGGAGSSSSNTVYVDSAAGIGEGARTGLASVITGLLFLGSMFFTPLTSVVPMEVAAAALVLVGTMMCAQIREINFKRFSSAMPAFLTLITMPLTYSIANGIGAGFIAWVVVNTAAGRHKKVHPLMWIVAAGFLVYFARGPLTLLMG</sequence>
<dbReference type="Pfam" id="PF00860">
    <property type="entry name" value="Xan_ur_permease"/>
    <property type="match status" value="1"/>
</dbReference>
<name>A0A6H0SK30_9MICC</name>
<evidence type="ECO:0000313" key="8">
    <source>
        <dbReference type="EMBL" id="QIV86705.1"/>
    </source>
</evidence>
<feature type="transmembrane region" description="Helical" evidence="7">
    <location>
        <begin position="107"/>
        <end position="126"/>
    </location>
</feature>
<dbReference type="InterPro" id="IPR006043">
    <property type="entry name" value="NCS2"/>
</dbReference>
<comment type="subcellular location">
    <subcellularLocation>
        <location evidence="1">Endomembrane system</location>
        <topology evidence="1">Multi-pass membrane protein</topology>
    </subcellularLocation>
</comment>
<feature type="transmembrane region" description="Helical" evidence="7">
    <location>
        <begin position="43"/>
        <end position="66"/>
    </location>
</feature>
<organism evidence="8 9">
    <name type="scientific">Glutamicibacter mishrai</name>
    <dbReference type="NCBI Taxonomy" id="1775880"/>
    <lineage>
        <taxon>Bacteria</taxon>
        <taxon>Bacillati</taxon>
        <taxon>Actinomycetota</taxon>
        <taxon>Actinomycetes</taxon>
        <taxon>Micrococcales</taxon>
        <taxon>Micrococcaceae</taxon>
        <taxon>Glutamicibacter</taxon>
    </lineage>
</organism>
<feature type="transmembrane region" description="Helical" evidence="7">
    <location>
        <begin position="132"/>
        <end position="151"/>
    </location>
</feature>
<accession>A0A6H0SK30</accession>
<dbReference type="AlphaFoldDB" id="A0A6H0SK30"/>
<feature type="transmembrane region" description="Helical" evidence="7">
    <location>
        <begin position="230"/>
        <end position="248"/>
    </location>
</feature>
<keyword evidence="5 7" id="KW-1133">Transmembrane helix</keyword>
<feature type="transmembrane region" description="Helical" evidence="7">
    <location>
        <begin position="471"/>
        <end position="492"/>
    </location>
</feature>
<feature type="transmembrane region" description="Helical" evidence="7">
    <location>
        <begin position="433"/>
        <end position="459"/>
    </location>
</feature>
<feature type="transmembrane region" description="Helical" evidence="7">
    <location>
        <begin position="201"/>
        <end position="223"/>
    </location>
</feature>
<reference evidence="8 9" key="1">
    <citation type="submission" date="2018-09" db="EMBL/GenBank/DDBJ databases">
        <title>Glutamicibacter mishrai S5-52T (LMG 29155T = KCTC 39846T).</title>
        <authorList>
            <person name="Das S.K."/>
        </authorList>
    </citation>
    <scope>NUCLEOTIDE SEQUENCE [LARGE SCALE GENOMIC DNA]</scope>
    <source>
        <strain evidence="8 9">S5-52</strain>
    </source>
</reference>
<dbReference type="GO" id="GO:0012505">
    <property type="term" value="C:endomembrane system"/>
    <property type="evidence" value="ECO:0007669"/>
    <property type="project" value="UniProtKB-SubCell"/>
</dbReference>
<keyword evidence="6 7" id="KW-0472">Membrane</keyword>
<evidence type="ECO:0000256" key="5">
    <source>
        <dbReference type="ARBA" id="ARBA00022989"/>
    </source>
</evidence>
<gene>
    <name evidence="8" type="ORF">D3791_05885</name>
</gene>
<dbReference type="EMBL" id="CP032549">
    <property type="protein sequence ID" value="QIV86705.1"/>
    <property type="molecule type" value="Genomic_DNA"/>
</dbReference>
<evidence type="ECO:0000256" key="7">
    <source>
        <dbReference type="SAM" id="Phobius"/>
    </source>
</evidence>
<keyword evidence="9" id="KW-1185">Reference proteome</keyword>
<feature type="transmembrane region" description="Helical" evidence="7">
    <location>
        <begin position="78"/>
        <end position="100"/>
    </location>
</feature>
<evidence type="ECO:0000256" key="4">
    <source>
        <dbReference type="ARBA" id="ARBA00022692"/>
    </source>
</evidence>
<dbReference type="InterPro" id="IPR045018">
    <property type="entry name" value="Azg-like"/>
</dbReference>
<keyword evidence="3" id="KW-0813">Transport</keyword>
<comment type="similarity">
    <text evidence="2">Belongs to the nucleobase:cation symporter-2 (NCS2) (TC 2.A.40) family. Azg-like subfamily.</text>
</comment>
<dbReference type="Proteomes" id="UP000502331">
    <property type="component" value="Chromosome"/>
</dbReference>
<evidence type="ECO:0000256" key="2">
    <source>
        <dbReference type="ARBA" id="ARBA00005697"/>
    </source>
</evidence>